<dbReference type="EMBL" id="LQYT01000024">
    <property type="protein sequence ID" value="KYD21017.1"/>
    <property type="molecule type" value="Genomic_DNA"/>
</dbReference>
<feature type="domain" description="MacB-like periplasmic core" evidence="10">
    <location>
        <begin position="184"/>
        <end position="280"/>
    </location>
</feature>
<keyword evidence="3 7" id="KW-0812">Transmembrane</keyword>
<evidence type="ECO:0000313" key="11">
    <source>
        <dbReference type="EMBL" id="KYD21017.1"/>
    </source>
</evidence>
<dbReference type="PANTHER" id="PTHR30572:SF4">
    <property type="entry name" value="ABC TRANSPORTER PERMEASE YTRF"/>
    <property type="match status" value="1"/>
</dbReference>
<dbReference type="InterPro" id="IPR003838">
    <property type="entry name" value="ABC3_permease_C"/>
</dbReference>
<sequence length="452" mass="51713">MNRFPSVALLCSWAELAPGNHENAGNRKSGKTTKGNQRLRTSLVGAKRTASRSTSLYHRIAARRRANRAASPWSMGFPSFCPLIFGIVERMIIIAHIKYLVTNSIQIFIMFITTAVMVVLCLSNFIEAYSMVDQPADQMSNSYVEFSILTNQVDYETNNNINTLNELITFINNDSKSYLFFKENDMTNGKAVYFRNMDFSPKLIDGRSFNETDFKNHTNTILISKDVLDQTFERNGKKYYIVENNAYEVIGVYEKSSNKINVDSDYYLNMLSANNLQLHENMIAGLYQLDAANQTDQIVKNLSMVLPIEINDKSKSNSFLDKMQKTLSTQAISVFPILLVALMVLLNTISITSNWIGRRKKEIAIRWLCGATKEDIKRLLFFEYIVITTLCFLIGFILAYIISRVNMWIFIGFDFSLTTILIAYFITLTIGIASSFILLKQYDSYEINRLMR</sequence>
<dbReference type="Pfam" id="PF02687">
    <property type="entry name" value="FtsX"/>
    <property type="match status" value="1"/>
</dbReference>
<feature type="transmembrane region" description="Helical" evidence="7">
    <location>
        <begin position="334"/>
        <end position="357"/>
    </location>
</feature>
<comment type="similarity">
    <text evidence="6">Belongs to the ABC-4 integral membrane protein family.</text>
</comment>
<evidence type="ECO:0000256" key="2">
    <source>
        <dbReference type="ARBA" id="ARBA00022475"/>
    </source>
</evidence>
<feature type="domain" description="Transposase IS116/IS110/IS902 C-terminal" evidence="8">
    <location>
        <begin position="1"/>
        <end position="54"/>
    </location>
</feature>
<keyword evidence="2" id="KW-1003">Cell membrane</keyword>
<accession>A0A150M908</accession>
<keyword evidence="5 7" id="KW-0472">Membrane</keyword>
<dbReference type="PANTHER" id="PTHR30572">
    <property type="entry name" value="MEMBRANE COMPONENT OF TRANSPORTER-RELATED"/>
    <property type="match status" value="1"/>
</dbReference>
<evidence type="ECO:0000256" key="3">
    <source>
        <dbReference type="ARBA" id="ARBA00022692"/>
    </source>
</evidence>
<evidence type="ECO:0000256" key="7">
    <source>
        <dbReference type="SAM" id="Phobius"/>
    </source>
</evidence>
<gene>
    <name evidence="11" type="ORF">B4135_1741</name>
</gene>
<dbReference type="GO" id="GO:0004803">
    <property type="term" value="F:transposase activity"/>
    <property type="evidence" value="ECO:0007669"/>
    <property type="project" value="InterPro"/>
</dbReference>
<dbReference type="Pfam" id="PF12704">
    <property type="entry name" value="MacB_PCD"/>
    <property type="match status" value="1"/>
</dbReference>
<dbReference type="GO" id="GO:0005886">
    <property type="term" value="C:plasma membrane"/>
    <property type="evidence" value="ECO:0007669"/>
    <property type="project" value="UniProtKB-SubCell"/>
</dbReference>
<evidence type="ECO:0000259" key="9">
    <source>
        <dbReference type="Pfam" id="PF02687"/>
    </source>
</evidence>
<evidence type="ECO:0000256" key="1">
    <source>
        <dbReference type="ARBA" id="ARBA00004651"/>
    </source>
</evidence>
<reference evidence="11 12" key="1">
    <citation type="submission" date="2016-01" db="EMBL/GenBank/DDBJ databases">
        <title>Draft Genome Sequences of Seven Thermophilic Sporeformers Isolated from Foods.</title>
        <authorList>
            <person name="Berendsen E.M."/>
            <person name="Wells-Bennik M.H."/>
            <person name="Krawcyk A.O."/>
            <person name="De Jong A."/>
            <person name="Holsappel S."/>
            <person name="Eijlander R.T."/>
            <person name="Kuipers O.P."/>
        </authorList>
    </citation>
    <scope>NUCLEOTIDE SEQUENCE [LARGE SCALE GENOMIC DNA]</scope>
    <source>
        <strain evidence="11 12">B4135</strain>
    </source>
</reference>
<dbReference type="InterPro" id="IPR003346">
    <property type="entry name" value="Transposase_20"/>
</dbReference>
<evidence type="ECO:0000256" key="6">
    <source>
        <dbReference type="ARBA" id="ARBA00038076"/>
    </source>
</evidence>
<proteinExistence type="inferred from homology"/>
<name>A0A150M908_9BACI</name>
<organism evidence="11 12">
    <name type="scientific">Caldibacillus debilis</name>
    <dbReference type="NCBI Taxonomy" id="301148"/>
    <lineage>
        <taxon>Bacteria</taxon>
        <taxon>Bacillati</taxon>
        <taxon>Bacillota</taxon>
        <taxon>Bacilli</taxon>
        <taxon>Bacillales</taxon>
        <taxon>Bacillaceae</taxon>
        <taxon>Caldibacillus</taxon>
    </lineage>
</organism>
<feature type="transmembrane region" description="Helical" evidence="7">
    <location>
        <begin position="105"/>
        <end position="126"/>
    </location>
</feature>
<comment type="subcellular location">
    <subcellularLocation>
        <location evidence="1">Cell membrane</location>
        <topology evidence="1">Multi-pass membrane protein</topology>
    </subcellularLocation>
</comment>
<feature type="transmembrane region" description="Helical" evidence="7">
    <location>
        <begin position="378"/>
        <end position="402"/>
    </location>
</feature>
<evidence type="ECO:0000259" key="10">
    <source>
        <dbReference type="Pfam" id="PF12704"/>
    </source>
</evidence>
<dbReference type="GO" id="GO:0022857">
    <property type="term" value="F:transmembrane transporter activity"/>
    <property type="evidence" value="ECO:0007669"/>
    <property type="project" value="TreeGrafter"/>
</dbReference>
<dbReference type="STRING" id="301148.B4135_1741"/>
<feature type="transmembrane region" description="Helical" evidence="7">
    <location>
        <begin position="408"/>
        <end position="439"/>
    </location>
</feature>
<evidence type="ECO:0008006" key="13">
    <source>
        <dbReference type="Google" id="ProtNLM"/>
    </source>
</evidence>
<dbReference type="Pfam" id="PF02371">
    <property type="entry name" value="Transposase_20"/>
    <property type="match status" value="1"/>
</dbReference>
<dbReference type="GO" id="GO:0003677">
    <property type="term" value="F:DNA binding"/>
    <property type="evidence" value="ECO:0007669"/>
    <property type="project" value="InterPro"/>
</dbReference>
<evidence type="ECO:0000259" key="8">
    <source>
        <dbReference type="Pfam" id="PF02371"/>
    </source>
</evidence>
<dbReference type="InterPro" id="IPR050250">
    <property type="entry name" value="Macrolide_Exporter_MacB"/>
</dbReference>
<dbReference type="OrthoDB" id="9815354at2"/>
<evidence type="ECO:0000256" key="4">
    <source>
        <dbReference type="ARBA" id="ARBA00022989"/>
    </source>
</evidence>
<evidence type="ECO:0000256" key="5">
    <source>
        <dbReference type="ARBA" id="ARBA00023136"/>
    </source>
</evidence>
<protein>
    <recommendedName>
        <fullName evidence="13">ABC3 transporter permease protein domain-containing protein</fullName>
    </recommendedName>
</protein>
<dbReference type="InterPro" id="IPR025857">
    <property type="entry name" value="MacB_PCD"/>
</dbReference>
<evidence type="ECO:0000313" key="12">
    <source>
        <dbReference type="Proteomes" id="UP000075683"/>
    </source>
</evidence>
<dbReference type="GO" id="GO:0006313">
    <property type="term" value="P:DNA transposition"/>
    <property type="evidence" value="ECO:0007669"/>
    <property type="project" value="InterPro"/>
</dbReference>
<comment type="caution">
    <text evidence="11">The sequence shown here is derived from an EMBL/GenBank/DDBJ whole genome shotgun (WGS) entry which is preliminary data.</text>
</comment>
<keyword evidence="4 7" id="KW-1133">Transmembrane helix</keyword>
<dbReference type="RefSeq" id="WP_082798453.1">
    <property type="nucleotide sequence ID" value="NZ_LQYT01000024.1"/>
</dbReference>
<dbReference type="Proteomes" id="UP000075683">
    <property type="component" value="Unassembled WGS sequence"/>
</dbReference>
<dbReference type="AlphaFoldDB" id="A0A150M908"/>
<feature type="transmembrane region" description="Helical" evidence="7">
    <location>
        <begin position="73"/>
        <end position="93"/>
    </location>
</feature>
<feature type="domain" description="ABC3 transporter permease C-terminal" evidence="9">
    <location>
        <begin position="337"/>
        <end position="437"/>
    </location>
</feature>